<dbReference type="Pfam" id="PF11655">
    <property type="entry name" value="DUF2589"/>
    <property type="match status" value="1"/>
</dbReference>
<reference evidence="2 4" key="2">
    <citation type="submission" date="2021-03" db="EMBL/GenBank/DDBJ databases">
        <title>Human Oral Microbial Genomes.</title>
        <authorList>
            <person name="Johnston C.D."/>
            <person name="Chen T."/>
            <person name="Dewhirst F.E."/>
        </authorList>
    </citation>
    <scope>NUCLEOTIDE SEQUENCE [LARGE SCALE GENOMIC DNA]</scope>
    <source>
        <strain evidence="2 4">W1435</strain>
    </source>
</reference>
<evidence type="ECO:0000313" key="4">
    <source>
        <dbReference type="Proteomes" id="UP000682005"/>
    </source>
</evidence>
<dbReference type="AlphaFoldDB" id="A0A0K1NIV0"/>
<sequence length="177" mass="19944">MSKIQNDTPRRKTYQDAMWLSDVMRKTLADCVEAQHETLEKSLDLIERTAFRSSDGSSEPVMVTFSIQMDGESHTLRVPLLVLVPLPFLQISQADLTFFVSIMSSNTSQQEGLKVRFSPSNKLLTESRQTGYDVRNNIRVNIKASAELPAGGMSRLLQIVGNNCIRIRKPDEPTENQ</sequence>
<dbReference type="RefSeq" id="WP_025077571.1">
    <property type="nucleotide sequence ID" value="NZ_BAKO01000002.1"/>
</dbReference>
<dbReference type="InterPro" id="IPR024510">
    <property type="entry name" value="DUF2589"/>
</dbReference>
<organism evidence="1 3">
    <name type="scientific">Prevotella fusca JCM 17724</name>
    <dbReference type="NCBI Taxonomy" id="1236517"/>
    <lineage>
        <taxon>Bacteria</taxon>
        <taxon>Pseudomonadati</taxon>
        <taxon>Bacteroidota</taxon>
        <taxon>Bacteroidia</taxon>
        <taxon>Bacteroidales</taxon>
        <taxon>Prevotellaceae</taxon>
        <taxon>Prevotella</taxon>
    </lineage>
</organism>
<dbReference type="Proteomes" id="UP000682005">
    <property type="component" value="Chromosome 1"/>
</dbReference>
<dbReference type="EMBL" id="CP072370">
    <property type="protein sequence ID" value="QUB86623.1"/>
    <property type="molecule type" value="Genomic_DNA"/>
</dbReference>
<gene>
    <name evidence="1" type="ORF">ADJ77_04020</name>
    <name evidence="2" type="ORF">J5A51_11140</name>
</gene>
<dbReference type="OrthoDB" id="1070601at2"/>
<dbReference type="Proteomes" id="UP000060345">
    <property type="component" value="Chromosome 1"/>
</dbReference>
<accession>A0A0K1NIV0</accession>
<protein>
    <submittedName>
        <fullName evidence="2">DUF2589 domain-containing protein</fullName>
    </submittedName>
</protein>
<name>A0A0K1NIV0_9BACT</name>
<dbReference type="KEGG" id="pfus:ADJ77_04020"/>
<dbReference type="EMBL" id="CP012074">
    <property type="protein sequence ID" value="AKU68999.1"/>
    <property type="molecule type" value="Genomic_DNA"/>
</dbReference>
<evidence type="ECO:0000313" key="2">
    <source>
        <dbReference type="EMBL" id="QUB86623.1"/>
    </source>
</evidence>
<proteinExistence type="predicted"/>
<evidence type="ECO:0000313" key="1">
    <source>
        <dbReference type="EMBL" id="AKU68999.1"/>
    </source>
</evidence>
<reference evidence="1 3" key="1">
    <citation type="submission" date="2015-07" db="EMBL/GenBank/DDBJ databases">
        <authorList>
            <person name="Noorani M."/>
        </authorList>
    </citation>
    <scope>NUCLEOTIDE SEQUENCE [LARGE SCALE GENOMIC DNA]</scope>
    <source>
        <strain evidence="1 3">W1435</strain>
    </source>
</reference>
<keyword evidence="4" id="KW-1185">Reference proteome</keyword>
<evidence type="ECO:0000313" key="3">
    <source>
        <dbReference type="Proteomes" id="UP000060345"/>
    </source>
</evidence>